<protein>
    <submittedName>
        <fullName evidence="2">Uncharacterized protein</fullName>
    </submittedName>
</protein>
<evidence type="ECO:0000313" key="2">
    <source>
        <dbReference type="EMBL" id="KAG1805169.1"/>
    </source>
</evidence>
<dbReference type="EMBL" id="JABBWG010000055">
    <property type="protein sequence ID" value="KAG1805169.1"/>
    <property type="molecule type" value="Genomic_DNA"/>
</dbReference>
<feature type="compositionally biased region" description="Basic and acidic residues" evidence="1">
    <location>
        <begin position="52"/>
        <end position="69"/>
    </location>
</feature>
<evidence type="ECO:0000256" key="1">
    <source>
        <dbReference type="SAM" id="MobiDB-lite"/>
    </source>
</evidence>
<dbReference type="RefSeq" id="XP_041187091.1">
    <property type="nucleotide sequence ID" value="XM_041333552.1"/>
</dbReference>
<feature type="compositionally biased region" description="Polar residues" evidence="1">
    <location>
        <begin position="1"/>
        <end position="17"/>
    </location>
</feature>
<accession>A0A9P7DX85</accession>
<keyword evidence="3" id="KW-1185">Reference proteome</keyword>
<dbReference type="AlphaFoldDB" id="A0A9P7DX85"/>
<feature type="compositionally biased region" description="Basic and acidic residues" evidence="1">
    <location>
        <begin position="20"/>
        <end position="42"/>
    </location>
</feature>
<sequence length="156" mass="17412">MLTTKKQGAQYNTTANKPRTIAEKKQEVSDKHPSQDTREARGAPHTNQAKTSAEKKTESVIQEKQEVHHTKPSQDQCLKKMESVINPQTQDKQGARCHTTTNNLTPDPTDIEAEAGGAVPHNHQQTNPQTQQTLRQKQGAQCHTTANKLTPRPNRH</sequence>
<comment type="caution">
    <text evidence="2">The sequence shown here is derived from an EMBL/GenBank/DDBJ whole genome shotgun (WGS) entry which is preliminary data.</text>
</comment>
<feature type="compositionally biased region" description="Polar residues" evidence="1">
    <location>
        <begin position="134"/>
        <end position="148"/>
    </location>
</feature>
<feature type="compositionally biased region" description="Low complexity" evidence="1">
    <location>
        <begin position="120"/>
        <end position="133"/>
    </location>
</feature>
<dbReference type="Proteomes" id="UP000807769">
    <property type="component" value="Unassembled WGS sequence"/>
</dbReference>
<feature type="compositionally biased region" description="Low complexity" evidence="1">
    <location>
        <begin position="99"/>
        <end position="108"/>
    </location>
</feature>
<gene>
    <name evidence="2" type="ORF">BJ212DRAFT_1304133</name>
</gene>
<dbReference type="GeneID" id="64627569"/>
<proteinExistence type="predicted"/>
<feature type="region of interest" description="Disordered" evidence="1">
    <location>
        <begin position="1"/>
        <end position="156"/>
    </location>
</feature>
<evidence type="ECO:0000313" key="3">
    <source>
        <dbReference type="Proteomes" id="UP000807769"/>
    </source>
</evidence>
<organism evidence="2 3">
    <name type="scientific">Suillus subaureus</name>
    <dbReference type="NCBI Taxonomy" id="48587"/>
    <lineage>
        <taxon>Eukaryota</taxon>
        <taxon>Fungi</taxon>
        <taxon>Dikarya</taxon>
        <taxon>Basidiomycota</taxon>
        <taxon>Agaricomycotina</taxon>
        <taxon>Agaricomycetes</taxon>
        <taxon>Agaricomycetidae</taxon>
        <taxon>Boletales</taxon>
        <taxon>Suillineae</taxon>
        <taxon>Suillaceae</taxon>
        <taxon>Suillus</taxon>
    </lineage>
</organism>
<reference evidence="2" key="1">
    <citation type="journal article" date="2020" name="New Phytol.">
        <title>Comparative genomics reveals dynamic genome evolution in host specialist ectomycorrhizal fungi.</title>
        <authorList>
            <person name="Lofgren L.A."/>
            <person name="Nguyen N.H."/>
            <person name="Vilgalys R."/>
            <person name="Ruytinx J."/>
            <person name="Liao H.L."/>
            <person name="Branco S."/>
            <person name="Kuo A."/>
            <person name="LaButti K."/>
            <person name="Lipzen A."/>
            <person name="Andreopoulos W."/>
            <person name="Pangilinan J."/>
            <person name="Riley R."/>
            <person name="Hundley H."/>
            <person name="Na H."/>
            <person name="Barry K."/>
            <person name="Grigoriev I.V."/>
            <person name="Stajich J.E."/>
            <person name="Kennedy P.G."/>
        </authorList>
    </citation>
    <scope>NUCLEOTIDE SEQUENCE</scope>
    <source>
        <strain evidence="2">MN1</strain>
    </source>
</reference>
<name>A0A9P7DX85_9AGAM</name>